<protein>
    <submittedName>
        <fullName evidence="2">Uncharacterized protein</fullName>
    </submittedName>
</protein>
<dbReference type="EMBL" id="JYDV01000041">
    <property type="protein sequence ID" value="KRZ38846.1"/>
    <property type="molecule type" value="Genomic_DNA"/>
</dbReference>
<dbReference type="Proteomes" id="UP000054826">
    <property type="component" value="Unassembled WGS sequence"/>
</dbReference>
<gene>
    <name evidence="1" type="ORF">T4B_8785</name>
    <name evidence="2" type="ORF">T4C_11307</name>
</gene>
<dbReference type="Proteomes" id="UP000054805">
    <property type="component" value="Unassembled WGS sequence"/>
</dbReference>
<keyword evidence="3" id="KW-1185">Reference proteome</keyword>
<comment type="caution">
    <text evidence="2">The sequence shown here is derived from an EMBL/GenBank/DDBJ whole genome shotgun (WGS) entry which is preliminary data.</text>
</comment>
<organism evidence="2 4">
    <name type="scientific">Trichinella pseudospiralis</name>
    <name type="common">Parasitic roundworm</name>
    <dbReference type="NCBI Taxonomy" id="6337"/>
    <lineage>
        <taxon>Eukaryota</taxon>
        <taxon>Metazoa</taxon>
        <taxon>Ecdysozoa</taxon>
        <taxon>Nematoda</taxon>
        <taxon>Enoplea</taxon>
        <taxon>Dorylaimia</taxon>
        <taxon>Trichinellida</taxon>
        <taxon>Trichinellidae</taxon>
        <taxon>Trichinella</taxon>
    </lineage>
</organism>
<accession>A0A0V1JV50</accession>
<evidence type="ECO:0000313" key="3">
    <source>
        <dbReference type="Proteomes" id="UP000054805"/>
    </source>
</evidence>
<reference evidence="3 4" key="1">
    <citation type="submission" date="2015-01" db="EMBL/GenBank/DDBJ databases">
        <title>Evolution of Trichinella species and genotypes.</title>
        <authorList>
            <person name="Korhonen P.K."/>
            <person name="Edoardo P."/>
            <person name="Giuseppe L.R."/>
            <person name="Gasser R.B."/>
        </authorList>
    </citation>
    <scope>NUCLEOTIDE SEQUENCE [LARGE SCALE GENOMIC DNA]</scope>
    <source>
        <strain evidence="2">ISS176</strain>
        <strain evidence="1">ISS588</strain>
    </source>
</reference>
<evidence type="ECO:0000313" key="2">
    <source>
        <dbReference type="EMBL" id="KRZ38846.1"/>
    </source>
</evidence>
<proteinExistence type="predicted"/>
<dbReference type="AlphaFoldDB" id="A0A0V1JV50"/>
<name>A0A0V1JV50_TRIPS</name>
<sequence>MIKPVKQGAAHLMILLNAELGRRREICTILKKRTEKMKYLNFPLLDEDQVIGQDEWGFFGHESVARVRMTRKVAQSWRKALFVNKTDFGFGRVFVCSR</sequence>
<evidence type="ECO:0000313" key="1">
    <source>
        <dbReference type="EMBL" id="KRZ21164.1"/>
    </source>
</evidence>
<evidence type="ECO:0000313" key="4">
    <source>
        <dbReference type="Proteomes" id="UP000054826"/>
    </source>
</evidence>
<dbReference type="EMBL" id="JYDS01000215">
    <property type="protein sequence ID" value="KRZ21164.1"/>
    <property type="molecule type" value="Genomic_DNA"/>
</dbReference>